<evidence type="ECO:0000259" key="3">
    <source>
        <dbReference type="Pfam" id="PF13649"/>
    </source>
</evidence>
<proteinExistence type="predicted"/>
<keyword evidence="5" id="KW-1185">Reference proteome</keyword>
<accession>A0A150XN88</accession>
<evidence type="ECO:0000313" key="5">
    <source>
        <dbReference type="Proteomes" id="UP000075583"/>
    </source>
</evidence>
<dbReference type="InterPro" id="IPR029063">
    <property type="entry name" value="SAM-dependent_MTases_sf"/>
</dbReference>
<feature type="domain" description="Methyltransferase" evidence="3">
    <location>
        <begin position="45"/>
        <end position="142"/>
    </location>
</feature>
<dbReference type="Proteomes" id="UP000075583">
    <property type="component" value="Unassembled WGS sequence"/>
</dbReference>
<dbReference type="AlphaFoldDB" id="A0A150XN88"/>
<reference evidence="4" key="1">
    <citation type="submission" date="2016-01" db="EMBL/GenBank/DDBJ databases">
        <title>Genome sequencing of Roseivirga ehrenbergii KMM 6017.</title>
        <authorList>
            <person name="Selvaratnam C."/>
            <person name="Thevarajoo S."/>
            <person name="Goh K.M."/>
            <person name="Ee R."/>
            <person name="Chan K.-G."/>
            <person name="Chong C.S."/>
        </authorList>
    </citation>
    <scope>NUCLEOTIDE SEQUENCE [LARGE SCALE GENOMIC DNA]</scope>
    <source>
        <strain evidence="4">KMM 6017</strain>
    </source>
</reference>
<organism evidence="4 5">
    <name type="scientific">Roseivirga ehrenbergii (strain DSM 102268 / JCM 13514 / KCTC 12282 / NCIMB 14502 / KMM 6017)</name>
    <dbReference type="NCBI Taxonomy" id="279360"/>
    <lineage>
        <taxon>Bacteria</taxon>
        <taxon>Pseudomonadati</taxon>
        <taxon>Bacteroidota</taxon>
        <taxon>Cytophagia</taxon>
        <taxon>Cytophagales</taxon>
        <taxon>Roseivirgaceae</taxon>
        <taxon>Roseivirga</taxon>
    </lineage>
</organism>
<sequence>MIEQFDTASETYDEDFTNTLTGRLQRKLVWKYLDEKILNRGVLNILELNCGTGEDALHLAEMGHRVTATDISIEMLKQAQNKTPINKDNVTFSKLDVTKLSHFKCIDRFDLVFSNFGGLNCIDEKEMQKLSRNLTKILKPNGALIMVIMPNLCLWESFYFFAKLKFSEVFRRKKSSVLADVSGLKIETWYYSPNMIIELFKPQFSKVKVRPIGFFAPPSYMETFVKKYQKLFRWISFLEIKFSRFAWQARLADHYYIELQVK</sequence>
<evidence type="ECO:0000256" key="1">
    <source>
        <dbReference type="ARBA" id="ARBA00022603"/>
    </source>
</evidence>
<dbReference type="PANTHER" id="PTHR43861:SF1">
    <property type="entry name" value="TRANS-ACONITATE 2-METHYLTRANSFERASE"/>
    <property type="match status" value="1"/>
</dbReference>
<dbReference type="PANTHER" id="PTHR43861">
    <property type="entry name" value="TRANS-ACONITATE 2-METHYLTRANSFERASE-RELATED"/>
    <property type="match status" value="1"/>
</dbReference>
<dbReference type="CDD" id="cd02440">
    <property type="entry name" value="AdoMet_MTases"/>
    <property type="match status" value="1"/>
</dbReference>
<dbReference type="SUPFAM" id="SSF53335">
    <property type="entry name" value="S-adenosyl-L-methionine-dependent methyltransferases"/>
    <property type="match status" value="1"/>
</dbReference>
<gene>
    <name evidence="4" type="ORF">MB14_16500</name>
</gene>
<dbReference type="STRING" id="279360.MB14_16500"/>
<dbReference type="Gene3D" id="3.40.50.150">
    <property type="entry name" value="Vaccinia Virus protein VP39"/>
    <property type="match status" value="1"/>
</dbReference>
<evidence type="ECO:0000256" key="2">
    <source>
        <dbReference type="ARBA" id="ARBA00022679"/>
    </source>
</evidence>
<dbReference type="Pfam" id="PF13649">
    <property type="entry name" value="Methyltransf_25"/>
    <property type="match status" value="1"/>
</dbReference>
<evidence type="ECO:0000313" key="4">
    <source>
        <dbReference type="EMBL" id="KYG80141.1"/>
    </source>
</evidence>
<dbReference type="GO" id="GO:0032259">
    <property type="term" value="P:methylation"/>
    <property type="evidence" value="ECO:0007669"/>
    <property type="project" value="UniProtKB-KW"/>
</dbReference>
<keyword evidence="2" id="KW-0808">Transferase</keyword>
<dbReference type="RefSeq" id="WP_062590588.1">
    <property type="nucleotide sequence ID" value="NZ_LQZQ01000005.1"/>
</dbReference>
<dbReference type="GO" id="GO:0008168">
    <property type="term" value="F:methyltransferase activity"/>
    <property type="evidence" value="ECO:0007669"/>
    <property type="project" value="UniProtKB-KW"/>
</dbReference>
<dbReference type="OrthoDB" id="529208at2"/>
<keyword evidence="1" id="KW-0489">Methyltransferase</keyword>
<protein>
    <recommendedName>
        <fullName evidence="3">Methyltransferase domain-containing protein</fullName>
    </recommendedName>
</protein>
<dbReference type="InterPro" id="IPR041698">
    <property type="entry name" value="Methyltransf_25"/>
</dbReference>
<name>A0A150XN88_ROSEK</name>
<comment type="caution">
    <text evidence="4">The sequence shown here is derived from an EMBL/GenBank/DDBJ whole genome shotgun (WGS) entry which is preliminary data.</text>
</comment>
<dbReference type="EMBL" id="LQZQ01000005">
    <property type="protein sequence ID" value="KYG80141.1"/>
    <property type="molecule type" value="Genomic_DNA"/>
</dbReference>